<dbReference type="RefSeq" id="WP_007557597.1">
    <property type="nucleotide sequence ID" value="NC_022793.1"/>
</dbReference>
<dbReference type="KEGG" id="lar:lam_662"/>
<dbReference type="STRING" id="1261131.lam_662"/>
<keyword evidence="3" id="KW-1185">Reference proteome</keyword>
<dbReference type="AlphaFoldDB" id="U6B5I0"/>
<dbReference type="HOGENOM" id="CLU_046670_0_3_5"/>
<evidence type="ECO:0000259" key="1">
    <source>
        <dbReference type="PROSITE" id="PS51750"/>
    </source>
</evidence>
<protein>
    <submittedName>
        <fullName evidence="2">Prophage antirepressor</fullName>
    </submittedName>
</protein>
<dbReference type="PROSITE" id="PS51750">
    <property type="entry name" value="BRO_N"/>
    <property type="match status" value="1"/>
</dbReference>
<dbReference type="EMBL" id="CP006604">
    <property type="protein sequence ID" value="AHA28008.1"/>
    <property type="molecule type" value="Genomic_DNA"/>
</dbReference>
<feature type="domain" description="Bro-N" evidence="1">
    <location>
        <begin position="1"/>
        <end position="106"/>
    </location>
</feature>
<accession>U6B5I0</accession>
<name>U6B5I0_9HYPH</name>
<organism evidence="2 3">
    <name type="scientific">Candidatus Liberibacter americanus str. Sao Paulo</name>
    <dbReference type="NCBI Taxonomy" id="1261131"/>
    <lineage>
        <taxon>Bacteria</taxon>
        <taxon>Pseudomonadati</taxon>
        <taxon>Pseudomonadota</taxon>
        <taxon>Alphaproteobacteria</taxon>
        <taxon>Hyphomicrobiales</taxon>
        <taxon>Rhizobiaceae</taxon>
        <taxon>Liberibacter</taxon>
    </lineage>
</organism>
<evidence type="ECO:0000313" key="2">
    <source>
        <dbReference type="EMBL" id="AHA28008.1"/>
    </source>
</evidence>
<dbReference type="SMART" id="SM01040">
    <property type="entry name" value="Bro-N"/>
    <property type="match status" value="1"/>
</dbReference>
<evidence type="ECO:0000313" key="3">
    <source>
        <dbReference type="Proteomes" id="UP000017862"/>
    </source>
</evidence>
<dbReference type="PANTHER" id="PTHR36180:SF2">
    <property type="entry name" value="BRO FAMILY PROTEIN"/>
    <property type="match status" value="1"/>
</dbReference>
<dbReference type="Proteomes" id="UP000017862">
    <property type="component" value="Chromosome"/>
</dbReference>
<sequence length="267" mass="30283">MSNLIPFEFESNNIRTLVDKQGNPLFVAKDIAEALGYNNPSDAVYQHCDGSVFYRTIIDSLGRNQKTRVIKEPDVYRLIVKSKLPSAKKFERWLFEDVLPTIRKTGSYSISSKTVSPNTLLRLHKHFEQIAKQAGLKENQLLLKVNQGVTRITGINQLEAMDIAYLPSADNDEYLTPTQIGQQLTPLLNPQAVNRLLLDLSLQVQNHGSKGYVPTSLGEELGGRMMDVSKAHTSGSTQQLRWNQNKIVQYLQSYMDKQDNKKECHDY</sequence>
<reference evidence="2 3" key="1">
    <citation type="journal article" date="2014" name="Mol. Plant Microbe Interact.">
        <title>The complete genome sequence of Candidatus Liberibacter americanus, associated with citrus Huanglongbing.</title>
        <authorList>
            <person name="Wulff N.A."/>
            <person name="Zhang S."/>
            <person name="Setubal J.C."/>
            <person name="Almeida N.F."/>
            <person name="Martins E.C."/>
            <person name="Harakava R."/>
            <person name="Kumar D."/>
            <person name="Rangel L.T."/>
            <person name="Foissac X."/>
            <person name="Bove J."/>
            <person name="Gabriel D.W."/>
        </authorList>
    </citation>
    <scope>NUCLEOTIDE SEQUENCE [LARGE SCALE GENOMIC DNA]</scope>
    <source>
        <strain evidence="2 3">Sao Paulo</strain>
    </source>
</reference>
<proteinExistence type="predicted"/>
<dbReference type="InterPro" id="IPR003497">
    <property type="entry name" value="BRO_N_domain"/>
</dbReference>
<dbReference type="Pfam" id="PF02498">
    <property type="entry name" value="Bro-N"/>
    <property type="match status" value="1"/>
</dbReference>
<dbReference type="PANTHER" id="PTHR36180">
    <property type="entry name" value="DNA-BINDING PROTEIN-RELATED-RELATED"/>
    <property type="match status" value="1"/>
</dbReference>
<dbReference type="eggNOG" id="COG3617">
    <property type="taxonomic scope" value="Bacteria"/>
</dbReference>
<dbReference type="PATRIC" id="fig|1261131.3.peg.631"/>
<gene>
    <name evidence="2" type="ORF">lam_662</name>
</gene>